<name>A0ABP5YMI3_9MICO</name>
<evidence type="ECO:0000313" key="7">
    <source>
        <dbReference type="EMBL" id="GAA2482216.1"/>
    </source>
</evidence>
<keyword evidence="3" id="KW-0175">Coiled coil</keyword>
<dbReference type="Proteomes" id="UP001500730">
    <property type="component" value="Unassembled WGS sequence"/>
</dbReference>
<evidence type="ECO:0000256" key="5">
    <source>
        <dbReference type="SAM" id="MobiDB-lite"/>
    </source>
</evidence>
<keyword evidence="6" id="KW-1133">Transmembrane helix</keyword>
<reference evidence="8" key="1">
    <citation type="journal article" date="2019" name="Int. J. Syst. Evol. Microbiol.">
        <title>The Global Catalogue of Microorganisms (GCM) 10K type strain sequencing project: providing services to taxonomists for standard genome sequencing and annotation.</title>
        <authorList>
            <consortium name="The Broad Institute Genomics Platform"/>
            <consortium name="The Broad Institute Genome Sequencing Center for Infectious Disease"/>
            <person name="Wu L."/>
            <person name="Ma J."/>
        </authorList>
    </citation>
    <scope>NUCLEOTIDE SEQUENCE [LARGE SCALE GENOMIC DNA]</scope>
    <source>
        <strain evidence="8">JCM 16259</strain>
    </source>
</reference>
<dbReference type="PANTHER" id="PTHR30563:SF0">
    <property type="entry name" value="DNA RECOMBINATION PROTEIN RMUC"/>
    <property type="match status" value="1"/>
</dbReference>
<keyword evidence="8" id="KW-1185">Reference proteome</keyword>
<protein>
    <submittedName>
        <fullName evidence="7">DNA recombination protein RmuC</fullName>
    </submittedName>
</protein>
<sequence>MGHVGASGAVSLRRVSGTGPVGGVWDGAAMDLTALLVGLVIGALVGGLLAWLSARSTLLARSAGAEAERDVLRERVADLEAARDVDDTTAALLTPLRDTIGRVERQVGALERDRSLQFGQLGERLTEVSRSTESLRSETATLATALNASTIRGAWGEVQLRRVLELSGLLARCDFDEQVTSVSRHGATVRPDAVVNLPGARHVVVDSKAPMAHFLQAHSETVDEVERAELLAAHATALRRHVEGLAAKAYWTAFTRSPEVVICFVPGEAILATALADDPGLYEHALSRKVVLASPGTLFAVLRTIGAIWQQNALEQNARELLAIGQDLYARLATLGGHVTTMGQSLSRSVEQYNKFVGTLESRVLVTARRMHELHLASDVPPSLTPIEVAPRSLSAAELTEDLGRTARDAAFLEHVAGTDGPASRAGDEGDGARHRSA</sequence>
<dbReference type="InterPro" id="IPR003798">
    <property type="entry name" value="DNA_recombination_RmuC"/>
</dbReference>
<comment type="function">
    <text evidence="1">Involved in DNA recombination.</text>
</comment>
<evidence type="ECO:0000256" key="2">
    <source>
        <dbReference type="ARBA" id="ARBA00009840"/>
    </source>
</evidence>
<keyword evidence="4" id="KW-0233">DNA recombination</keyword>
<organism evidence="7 8">
    <name type="scientific">Terrabacter carboxydivorans</name>
    <dbReference type="NCBI Taxonomy" id="619730"/>
    <lineage>
        <taxon>Bacteria</taxon>
        <taxon>Bacillati</taxon>
        <taxon>Actinomycetota</taxon>
        <taxon>Actinomycetes</taxon>
        <taxon>Micrococcales</taxon>
        <taxon>Intrasporangiaceae</taxon>
        <taxon>Terrabacter</taxon>
    </lineage>
</organism>
<evidence type="ECO:0000256" key="1">
    <source>
        <dbReference type="ARBA" id="ARBA00003416"/>
    </source>
</evidence>
<keyword evidence="6" id="KW-0472">Membrane</keyword>
<dbReference type="PANTHER" id="PTHR30563">
    <property type="entry name" value="DNA RECOMBINATION PROTEIN RMUC"/>
    <property type="match status" value="1"/>
</dbReference>
<evidence type="ECO:0000256" key="4">
    <source>
        <dbReference type="ARBA" id="ARBA00023172"/>
    </source>
</evidence>
<feature type="compositionally biased region" description="Basic and acidic residues" evidence="5">
    <location>
        <begin position="426"/>
        <end position="438"/>
    </location>
</feature>
<accession>A0ABP5YMI3</accession>
<evidence type="ECO:0000313" key="8">
    <source>
        <dbReference type="Proteomes" id="UP001500730"/>
    </source>
</evidence>
<evidence type="ECO:0000256" key="3">
    <source>
        <dbReference type="ARBA" id="ARBA00023054"/>
    </source>
</evidence>
<gene>
    <name evidence="7" type="ORF">GCM10009858_19990</name>
</gene>
<proteinExistence type="inferred from homology"/>
<dbReference type="Pfam" id="PF02646">
    <property type="entry name" value="RmuC"/>
    <property type="match status" value="1"/>
</dbReference>
<comment type="similarity">
    <text evidence="2">Belongs to the RmuC family.</text>
</comment>
<keyword evidence="6" id="KW-0812">Transmembrane</keyword>
<evidence type="ECO:0000256" key="6">
    <source>
        <dbReference type="SAM" id="Phobius"/>
    </source>
</evidence>
<feature type="region of interest" description="Disordered" evidence="5">
    <location>
        <begin position="415"/>
        <end position="438"/>
    </location>
</feature>
<dbReference type="EMBL" id="BAAARE010000008">
    <property type="protein sequence ID" value="GAA2482216.1"/>
    <property type="molecule type" value="Genomic_DNA"/>
</dbReference>
<feature type="transmembrane region" description="Helical" evidence="6">
    <location>
        <begin position="32"/>
        <end position="52"/>
    </location>
</feature>
<comment type="caution">
    <text evidence="7">The sequence shown here is derived from an EMBL/GenBank/DDBJ whole genome shotgun (WGS) entry which is preliminary data.</text>
</comment>